<evidence type="ECO:0000256" key="5">
    <source>
        <dbReference type="ARBA" id="ARBA00022960"/>
    </source>
</evidence>
<dbReference type="InterPro" id="IPR007227">
    <property type="entry name" value="Cell_shape_determining_MreD"/>
</dbReference>
<keyword evidence="3" id="KW-1003">Cell membrane</keyword>
<keyword evidence="5" id="KW-0133">Cell shape</keyword>
<feature type="transmembrane region" description="Helical" evidence="8">
    <location>
        <begin position="34"/>
        <end position="51"/>
    </location>
</feature>
<keyword evidence="6 8" id="KW-1133">Transmembrane helix</keyword>
<evidence type="ECO:0000256" key="3">
    <source>
        <dbReference type="ARBA" id="ARBA00022475"/>
    </source>
</evidence>
<reference evidence="9 10" key="1">
    <citation type="submission" date="2018-07" db="EMBL/GenBank/DDBJ databases">
        <title>Lottiidibacillus patelloidae gen. nov., sp. nov., isolated from the intestinal tract of a marine limpet and the reclassification of B. taeanensis BH030017T, B. algicola KMM 3737T and B. hwajinpoensis SW-72T as genus Lottiidibacillus.</title>
        <authorList>
            <person name="Liu R."/>
            <person name="Huang Z."/>
        </authorList>
    </citation>
    <scope>NUCLEOTIDE SEQUENCE [LARGE SCALE GENOMIC DNA]</scope>
    <source>
        <strain evidence="9 10">BH030017</strain>
    </source>
</reference>
<comment type="caution">
    <text evidence="9">The sequence shown here is derived from an EMBL/GenBank/DDBJ whole genome shotgun (WGS) entry which is preliminary data.</text>
</comment>
<dbReference type="Proteomes" id="UP000253314">
    <property type="component" value="Unassembled WGS sequence"/>
</dbReference>
<proteinExistence type="inferred from homology"/>
<evidence type="ECO:0000313" key="9">
    <source>
        <dbReference type="EMBL" id="RBW71596.1"/>
    </source>
</evidence>
<gene>
    <name evidence="9" type="primary">mreD</name>
    <name evidence="9" type="ORF">DS031_02285</name>
</gene>
<evidence type="ECO:0000256" key="1">
    <source>
        <dbReference type="ARBA" id="ARBA00004651"/>
    </source>
</evidence>
<dbReference type="GO" id="GO:0005886">
    <property type="term" value="C:plasma membrane"/>
    <property type="evidence" value="ECO:0007669"/>
    <property type="project" value="UniProtKB-SubCell"/>
</dbReference>
<feature type="transmembrane region" description="Helical" evidence="8">
    <location>
        <begin position="77"/>
        <end position="97"/>
    </location>
</feature>
<dbReference type="NCBIfam" id="TIGR03426">
    <property type="entry name" value="shape_MreD"/>
    <property type="match status" value="1"/>
</dbReference>
<name>A0A366Y181_9BACI</name>
<dbReference type="Pfam" id="PF04093">
    <property type="entry name" value="MreD"/>
    <property type="match status" value="1"/>
</dbReference>
<comment type="subcellular location">
    <subcellularLocation>
        <location evidence="1">Cell membrane</location>
        <topology evidence="1">Multi-pass membrane protein</topology>
    </subcellularLocation>
</comment>
<dbReference type="RefSeq" id="WP_113804298.1">
    <property type="nucleotide sequence ID" value="NZ_QOCW01000001.1"/>
</dbReference>
<dbReference type="EMBL" id="QOCW01000001">
    <property type="protein sequence ID" value="RBW71596.1"/>
    <property type="molecule type" value="Genomic_DNA"/>
</dbReference>
<organism evidence="9 10">
    <name type="scientific">Bacillus taeanensis</name>
    <dbReference type="NCBI Taxonomy" id="273032"/>
    <lineage>
        <taxon>Bacteria</taxon>
        <taxon>Bacillati</taxon>
        <taxon>Bacillota</taxon>
        <taxon>Bacilli</taxon>
        <taxon>Bacillales</taxon>
        <taxon>Bacillaceae</taxon>
        <taxon>Bacillus</taxon>
    </lineage>
</organism>
<dbReference type="GO" id="GO:0008360">
    <property type="term" value="P:regulation of cell shape"/>
    <property type="evidence" value="ECO:0007669"/>
    <property type="project" value="UniProtKB-KW"/>
</dbReference>
<keyword evidence="10" id="KW-1185">Reference proteome</keyword>
<accession>A0A366Y181</accession>
<feature type="transmembrane region" description="Helical" evidence="8">
    <location>
        <begin position="104"/>
        <end position="128"/>
    </location>
</feature>
<dbReference type="OrthoDB" id="1653857at2"/>
<keyword evidence="4 8" id="KW-0812">Transmembrane</keyword>
<dbReference type="AlphaFoldDB" id="A0A366Y181"/>
<evidence type="ECO:0000256" key="2">
    <source>
        <dbReference type="ARBA" id="ARBA00007776"/>
    </source>
</evidence>
<evidence type="ECO:0000256" key="4">
    <source>
        <dbReference type="ARBA" id="ARBA00022692"/>
    </source>
</evidence>
<sequence>MKRFLLPFLTFLFFIIEGTVMQVFAPESFGFDTVLIPRFVMMIIICISIYLSRMQAVFYGLVFGFLHDIVYTDLIGIYLFSMAFTAYAIGMITRFFYPNLMTSLLLALLGAGILDTMVYGLYAIINIVSLSFENFAYERLFPSLILNGLIFVLMYYPLRKLLVEIRTLNEINS</sequence>
<evidence type="ECO:0000313" key="10">
    <source>
        <dbReference type="Proteomes" id="UP000253314"/>
    </source>
</evidence>
<evidence type="ECO:0000256" key="7">
    <source>
        <dbReference type="ARBA" id="ARBA00023136"/>
    </source>
</evidence>
<feature type="transmembrane region" description="Helical" evidence="8">
    <location>
        <begin position="140"/>
        <end position="158"/>
    </location>
</feature>
<protein>
    <submittedName>
        <fullName evidence="9">Rod shape-determining protein MreD</fullName>
    </submittedName>
</protein>
<evidence type="ECO:0000256" key="6">
    <source>
        <dbReference type="ARBA" id="ARBA00022989"/>
    </source>
</evidence>
<comment type="similarity">
    <text evidence="2">Belongs to the MreD family.</text>
</comment>
<evidence type="ECO:0000256" key="8">
    <source>
        <dbReference type="SAM" id="Phobius"/>
    </source>
</evidence>
<keyword evidence="7 8" id="KW-0472">Membrane</keyword>